<protein>
    <submittedName>
        <fullName evidence="3">TadE/TadG family type IV pilus assembly protein</fullName>
    </submittedName>
</protein>
<evidence type="ECO:0000259" key="2">
    <source>
        <dbReference type="Pfam" id="PF07811"/>
    </source>
</evidence>
<name>A0ABU9PXN6_9BURK</name>
<dbReference type="EMBL" id="JBANDC010000010">
    <property type="protein sequence ID" value="MEM4988761.1"/>
    <property type="molecule type" value="Genomic_DNA"/>
</dbReference>
<feature type="domain" description="TadE-like" evidence="2">
    <location>
        <begin position="8"/>
        <end position="50"/>
    </location>
</feature>
<accession>A0ABU9PXN6</accession>
<keyword evidence="4" id="KW-1185">Reference proteome</keyword>
<evidence type="ECO:0000313" key="4">
    <source>
        <dbReference type="Proteomes" id="UP001495910"/>
    </source>
</evidence>
<organism evidence="3 4">
    <name type="scientific">Collimonas rhizosphaerae</name>
    <dbReference type="NCBI Taxonomy" id="3126357"/>
    <lineage>
        <taxon>Bacteria</taxon>
        <taxon>Pseudomonadati</taxon>
        <taxon>Pseudomonadota</taxon>
        <taxon>Betaproteobacteria</taxon>
        <taxon>Burkholderiales</taxon>
        <taxon>Oxalobacteraceae</taxon>
        <taxon>Collimonas</taxon>
    </lineage>
</organism>
<keyword evidence="1" id="KW-0472">Membrane</keyword>
<gene>
    <name evidence="3" type="ORF">V8G57_15315</name>
</gene>
<dbReference type="InterPro" id="IPR012495">
    <property type="entry name" value="TadE-like_dom"/>
</dbReference>
<evidence type="ECO:0000256" key="1">
    <source>
        <dbReference type="SAM" id="Phobius"/>
    </source>
</evidence>
<dbReference type="Proteomes" id="UP001495910">
    <property type="component" value="Unassembled WGS sequence"/>
</dbReference>
<feature type="transmembrane region" description="Helical" evidence="1">
    <location>
        <begin position="106"/>
        <end position="128"/>
    </location>
</feature>
<reference evidence="3 4" key="1">
    <citation type="submission" date="2024-02" db="EMBL/GenBank/DDBJ databases">
        <title>Draft genome sequence of Collimonas sp. strain H4R21, an effective mineral-weathering bacterial strain isolated from the beech rhizosphere.</title>
        <authorList>
            <person name="Morin E."/>
            <person name="Uroz S."/>
            <person name="Leveau J.H.J."/>
            <person name="Kumar R."/>
            <person name="Rey M.W."/>
            <person name="Pham J."/>
        </authorList>
    </citation>
    <scope>NUCLEOTIDE SEQUENCE [LARGE SCALE GENOMIC DNA]</scope>
    <source>
        <strain evidence="3 4">H4R21</strain>
    </source>
</reference>
<feature type="transmembrane region" description="Helical" evidence="1">
    <location>
        <begin position="7"/>
        <end position="28"/>
    </location>
</feature>
<comment type="caution">
    <text evidence="3">The sequence shown here is derived from an EMBL/GenBank/DDBJ whole genome shotgun (WGS) entry which is preliminary data.</text>
</comment>
<dbReference type="RefSeq" id="WP_092398299.1">
    <property type="nucleotide sequence ID" value="NZ_JBANDC010000010.1"/>
</dbReference>
<evidence type="ECO:0000313" key="3">
    <source>
        <dbReference type="EMBL" id="MEM4988761.1"/>
    </source>
</evidence>
<proteinExistence type="predicted"/>
<dbReference type="Pfam" id="PF07811">
    <property type="entry name" value="TadE"/>
    <property type="match status" value="1"/>
</dbReference>
<sequence>MNKQSQSGATVVEFALVLIVFLTFLLGITDFSRMLYSWSAATEATRAGARYAVVCDDTTQKAKVLAKMQALLPQIVDINLAWSPAACTAATCEGVTVTITSLNYQWISPIAGSAALAAIPMPVFSTYLPREAMRLDPNSAAICS</sequence>
<keyword evidence="1" id="KW-0812">Transmembrane</keyword>
<keyword evidence="1" id="KW-1133">Transmembrane helix</keyword>